<reference evidence="2" key="1">
    <citation type="journal article" date="2020" name="Nat. Genet.">
        <title>Genomic diversifications of five Gossypium allopolyploid species and their impact on cotton improvement.</title>
        <authorList>
            <person name="Chen Z.J."/>
            <person name="Sreedasyam A."/>
            <person name="Ando A."/>
            <person name="Song Q."/>
            <person name="De Santiago L.M."/>
            <person name="Hulse-Kemp A.M."/>
            <person name="Ding M."/>
            <person name="Ye W."/>
            <person name="Kirkbride R.C."/>
            <person name="Jenkins J."/>
            <person name="Plott C."/>
            <person name="Lovell J."/>
            <person name="Lin Y.M."/>
            <person name="Vaughn R."/>
            <person name="Liu B."/>
            <person name="Simpson S."/>
            <person name="Scheffler B.E."/>
            <person name="Wen L."/>
            <person name="Saski C.A."/>
            <person name="Grover C.E."/>
            <person name="Hu G."/>
            <person name="Conover J.L."/>
            <person name="Carlson J.W."/>
            <person name="Shu S."/>
            <person name="Boston L.B."/>
            <person name="Williams M."/>
            <person name="Peterson D.G."/>
            <person name="McGee K."/>
            <person name="Jones D.C."/>
            <person name="Wendel J.F."/>
            <person name="Stelly D.M."/>
            <person name="Grimwood J."/>
            <person name="Schmutz J."/>
        </authorList>
    </citation>
    <scope>NUCLEOTIDE SEQUENCE [LARGE SCALE GENOMIC DNA]</scope>
    <source>
        <strain evidence="2">cv. TM-1</strain>
    </source>
</reference>
<evidence type="ECO:0000313" key="2">
    <source>
        <dbReference type="Proteomes" id="UP000818029"/>
    </source>
</evidence>
<feature type="region of interest" description="Disordered" evidence="1">
    <location>
        <begin position="1"/>
        <end position="22"/>
    </location>
</feature>
<feature type="compositionally biased region" description="Polar residues" evidence="1">
    <location>
        <begin position="1"/>
        <end position="10"/>
    </location>
</feature>
<dbReference type="Proteomes" id="UP000818029">
    <property type="component" value="Chromosome A01"/>
</dbReference>
<feature type="region of interest" description="Disordered" evidence="1">
    <location>
        <begin position="186"/>
        <end position="222"/>
    </location>
</feature>
<accession>A0A1U8KM15</accession>
<dbReference type="PaxDb" id="3635-A0A1U8KM15"/>
<dbReference type="GeneID" id="107917173"/>
<organism evidence="2 3">
    <name type="scientific">Gossypium hirsutum</name>
    <name type="common">Upland cotton</name>
    <name type="synonym">Gossypium mexicanum</name>
    <dbReference type="NCBI Taxonomy" id="3635"/>
    <lineage>
        <taxon>Eukaryota</taxon>
        <taxon>Viridiplantae</taxon>
        <taxon>Streptophyta</taxon>
        <taxon>Embryophyta</taxon>
        <taxon>Tracheophyta</taxon>
        <taxon>Spermatophyta</taxon>
        <taxon>Magnoliopsida</taxon>
        <taxon>eudicotyledons</taxon>
        <taxon>Gunneridae</taxon>
        <taxon>Pentapetalae</taxon>
        <taxon>rosids</taxon>
        <taxon>malvids</taxon>
        <taxon>Malvales</taxon>
        <taxon>Malvaceae</taxon>
        <taxon>Malvoideae</taxon>
        <taxon>Gossypium</taxon>
    </lineage>
</organism>
<protein>
    <recommendedName>
        <fullName evidence="4">1-phosphatidylinositol-4,5-bisphosphate phosphodiesterase beta-2</fullName>
    </recommendedName>
</protein>
<dbReference type="PANTHER" id="PTHR34482:SF36">
    <property type="entry name" value="RETROTRANSPOSON GAG DOMAIN-CONTAINING PROTEIN"/>
    <property type="match status" value="1"/>
</dbReference>
<dbReference type="PANTHER" id="PTHR34482">
    <property type="entry name" value="DNA DAMAGE-INDUCIBLE PROTEIN 1-LIKE"/>
    <property type="match status" value="1"/>
</dbReference>
<dbReference type="RefSeq" id="XP_016702038.1">
    <property type="nucleotide sequence ID" value="XM_016846549.1"/>
</dbReference>
<feature type="compositionally biased region" description="Basic and acidic residues" evidence="1">
    <location>
        <begin position="186"/>
        <end position="204"/>
    </location>
</feature>
<evidence type="ECO:0000256" key="1">
    <source>
        <dbReference type="SAM" id="MobiDB-lite"/>
    </source>
</evidence>
<reference evidence="3" key="2">
    <citation type="submission" date="2025-08" db="UniProtKB">
        <authorList>
            <consortium name="RefSeq"/>
        </authorList>
    </citation>
    <scope>IDENTIFICATION</scope>
</reference>
<sequence>MPNLDTSVTPVSPAIETRSQSRSVGDDALFQAMLRILERVARPHSGSGDHGLVTKRLWYNGAEMFRGVTGVAPTVTKYWLEATKRIMNDLDCTLEQKFKGVVSLLRDNTYWWWLTVEEGDKSVVEYEAKFLRLSCYARGMVAFGYERCIRFEDGLRDNLRVLITPQRKQEFAVLLENAEIAEDVKRVERQNRDRESGNIKKDSEPSSSVQRPKKKSMMGLLE</sequence>
<proteinExistence type="predicted"/>
<evidence type="ECO:0000313" key="3">
    <source>
        <dbReference type="RefSeq" id="XP_016702038.1"/>
    </source>
</evidence>
<dbReference type="KEGG" id="ghi:107917173"/>
<name>A0A1U8KM15_GOSHI</name>
<keyword evidence="2" id="KW-1185">Reference proteome</keyword>
<gene>
    <name evidence="3" type="primary">LOC107917173</name>
</gene>
<dbReference type="AlphaFoldDB" id="A0A1U8KM15"/>
<evidence type="ECO:0008006" key="4">
    <source>
        <dbReference type="Google" id="ProtNLM"/>
    </source>
</evidence>